<comment type="cofactor">
    <cofactor evidence="1 7">
        <name>Zn(2+)</name>
        <dbReference type="ChEBI" id="CHEBI:29105"/>
    </cofactor>
</comment>
<dbReference type="AlphaFoldDB" id="A0A510Y8V8"/>
<gene>
    <name evidence="9" type="ORF">MHA01_27230</name>
</gene>
<dbReference type="Pfam" id="PF08240">
    <property type="entry name" value="ADH_N"/>
    <property type="match status" value="1"/>
</dbReference>
<dbReference type="InterPro" id="IPR020843">
    <property type="entry name" value="ER"/>
</dbReference>
<evidence type="ECO:0000313" key="9">
    <source>
        <dbReference type="EMBL" id="GEK59818.1"/>
    </source>
</evidence>
<dbReference type="SMART" id="SM00829">
    <property type="entry name" value="PKS_ER"/>
    <property type="match status" value="1"/>
</dbReference>
<dbReference type="InterPro" id="IPR011032">
    <property type="entry name" value="GroES-like_sf"/>
</dbReference>
<dbReference type="SUPFAM" id="SSF50129">
    <property type="entry name" value="GroES-like"/>
    <property type="match status" value="1"/>
</dbReference>
<comment type="similarity">
    <text evidence="2 7">Belongs to the zinc-containing alcohol dehydrogenase family.</text>
</comment>
<dbReference type="CDD" id="cd08233">
    <property type="entry name" value="butanediol_DH_like"/>
    <property type="match status" value="1"/>
</dbReference>
<dbReference type="InterPro" id="IPR013154">
    <property type="entry name" value="ADH-like_N"/>
</dbReference>
<dbReference type="Proteomes" id="UP000321051">
    <property type="component" value="Unassembled WGS sequence"/>
</dbReference>
<evidence type="ECO:0000256" key="6">
    <source>
        <dbReference type="ARBA" id="ARBA00023027"/>
    </source>
</evidence>
<keyword evidence="5" id="KW-0560">Oxidoreductase</keyword>
<sequence length="349" mass="37373">MKAAVWYDAKDIRVEERSEPSIHNDEVKVRVAWAGICGSDLHEYEEGPVFIPNEEQDPISGGQAPFAMGHEFSGVVEAIGENVKDVHVGDRVSINPVLTYGNKGEHYDIYDGVAFIGLHREGGFADFVSVPEDHVYKLPEGLSLELGALVEPTSVAVQSIKESNITIGETVAVFGVGPIGLLTVIAARAAGASKIIALDLSETRLQKAKDVGATHIINSGEEDAVEAVKQIVPDGVDKSFEVAGIGVTFNQAVAATKARGIMNVVSIFANDMTFHPMSLTTTGVSVKSTFAFEPSTYKQTLELLANGQLYVDPVITDHIDLNDIVPRGFEALSQDKSQAKILVRVSGKS</sequence>
<name>A0A510Y8V8_MARHA</name>
<reference evidence="9 10" key="1">
    <citation type="submission" date="2019-07" db="EMBL/GenBank/DDBJ databases">
        <title>Whole genome shotgun sequence of Marinococcus halophilus NBRC 102359.</title>
        <authorList>
            <person name="Hosoyama A."/>
            <person name="Uohara A."/>
            <person name="Ohji S."/>
            <person name="Ichikawa N."/>
        </authorList>
    </citation>
    <scope>NUCLEOTIDE SEQUENCE [LARGE SCALE GENOMIC DNA]</scope>
    <source>
        <strain evidence="9 10">NBRC 102359</strain>
    </source>
</reference>
<evidence type="ECO:0000256" key="7">
    <source>
        <dbReference type="RuleBase" id="RU361277"/>
    </source>
</evidence>
<dbReference type="RefSeq" id="WP_094908868.1">
    <property type="nucleotide sequence ID" value="NZ_BJUN01000020.1"/>
</dbReference>
<dbReference type="PANTHER" id="PTHR43161">
    <property type="entry name" value="SORBITOL DEHYDROGENASE"/>
    <property type="match status" value="1"/>
</dbReference>
<dbReference type="FunFam" id="3.40.50.720:FF:000068">
    <property type="entry name" value="Sorbitol dehydrogenase"/>
    <property type="match status" value="1"/>
</dbReference>
<dbReference type="EMBL" id="BJUN01000020">
    <property type="protein sequence ID" value="GEK59818.1"/>
    <property type="molecule type" value="Genomic_DNA"/>
</dbReference>
<protein>
    <submittedName>
        <fullName evidence="9">2,3-butanediol dehydrogenase</fullName>
    </submittedName>
</protein>
<keyword evidence="3 7" id="KW-0479">Metal-binding</keyword>
<dbReference type="OrthoDB" id="9770238at2"/>
<evidence type="ECO:0000313" key="10">
    <source>
        <dbReference type="Proteomes" id="UP000321051"/>
    </source>
</evidence>
<dbReference type="InterPro" id="IPR013149">
    <property type="entry name" value="ADH-like_C"/>
</dbReference>
<accession>A0A510Y8V8</accession>
<organism evidence="9 10">
    <name type="scientific">Marinococcus halophilus</name>
    <dbReference type="NCBI Taxonomy" id="1371"/>
    <lineage>
        <taxon>Bacteria</taxon>
        <taxon>Bacillati</taxon>
        <taxon>Bacillota</taxon>
        <taxon>Bacilli</taxon>
        <taxon>Bacillales</taxon>
        <taxon>Bacillaceae</taxon>
        <taxon>Marinococcus</taxon>
    </lineage>
</organism>
<evidence type="ECO:0000256" key="4">
    <source>
        <dbReference type="ARBA" id="ARBA00022833"/>
    </source>
</evidence>
<dbReference type="SUPFAM" id="SSF51735">
    <property type="entry name" value="NAD(P)-binding Rossmann-fold domains"/>
    <property type="match status" value="1"/>
</dbReference>
<evidence type="ECO:0000256" key="1">
    <source>
        <dbReference type="ARBA" id="ARBA00001947"/>
    </source>
</evidence>
<keyword evidence="4 7" id="KW-0862">Zinc</keyword>
<dbReference type="PROSITE" id="PS00059">
    <property type="entry name" value="ADH_ZINC"/>
    <property type="match status" value="1"/>
</dbReference>
<feature type="domain" description="Enoyl reductase (ER)" evidence="8">
    <location>
        <begin position="8"/>
        <end position="343"/>
    </location>
</feature>
<dbReference type="GO" id="GO:0008270">
    <property type="term" value="F:zinc ion binding"/>
    <property type="evidence" value="ECO:0007669"/>
    <property type="project" value="InterPro"/>
</dbReference>
<keyword evidence="6" id="KW-0520">NAD</keyword>
<keyword evidence="10" id="KW-1185">Reference proteome</keyword>
<dbReference type="InterPro" id="IPR036291">
    <property type="entry name" value="NAD(P)-bd_dom_sf"/>
</dbReference>
<comment type="caution">
    <text evidence="9">The sequence shown here is derived from an EMBL/GenBank/DDBJ whole genome shotgun (WGS) entry which is preliminary data.</text>
</comment>
<dbReference type="Gene3D" id="3.90.180.10">
    <property type="entry name" value="Medium-chain alcohol dehydrogenases, catalytic domain"/>
    <property type="match status" value="1"/>
</dbReference>
<dbReference type="Gene3D" id="3.40.50.720">
    <property type="entry name" value="NAD(P)-binding Rossmann-like Domain"/>
    <property type="match status" value="1"/>
</dbReference>
<dbReference type="PANTHER" id="PTHR43161:SF26">
    <property type="entry name" value="GALACTITOL 1-PHOSPHATE 5-DEHYDROGENASE"/>
    <property type="match status" value="1"/>
</dbReference>
<evidence type="ECO:0000256" key="5">
    <source>
        <dbReference type="ARBA" id="ARBA00023002"/>
    </source>
</evidence>
<dbReference type="GO" id="GO:0016491">
    <property type="term" value="F:oxidoreductase activity"/>
    <property type="evidence" value="ECO:0007669"/>
    <property type="project" value="UniProtKB-KW"/>
</dbReference>
<evidence type="ECO:0000256" key="3">
    <source>
        <dbReference type="ARBA" id="ARBA00022723"/>
    </source>
</evidence>
<proteinExistence type="inferred from homology"/>
<dbReference type="InterPro" id="IPR002328">
    <property type="entry name" value="ADH_Zn_CS"/>
</dbReference>
<dbReference type="Pfam" id="PF00107">
    <property type="entry name" value="ADH_zinc_N"/>
    <property type="match status" value="1"/>
</dbReference>
<evidence type="ECO:0000256" key="2">
    <source>
        <dbReference type="ARBA" id="ARBA00008072"/>
    </source>
</evidence>
<evidence type="ECO:0000259" key="8">
    <source>
        <dbReference type="SMART" id="SM00829"/>
    </source>
</evidence>